<name>A0A2I1M6N6_9FIRM</name>
<dbReference type="InterPro" id="IPR053926">
    <property type="entry name" value="RecX_HTH_1st"/>
</dbReference>
<evidence type="ECO:0000313" key="10">
    <source>
        <dbReference type="Proteomes" id="UP000234335"/>
    </source>
</evidence>
<dbReference type="GO" id="GO:0006282">
    <property type="term" value="P:regulation of DNA repair"/>
    <property type="evidence" value="ECO:0007669"/>
    <property type="project" value="UniProtKB-UniRule"/>
</dbReference>
<accession>A0A2I1M6N6</accession>
<organism evidence="9 10">
    <name type="scientific">Anaerococcus octavius</name>
    <dbReference type="NCBI Taxonomy" id="54007"/>
    <lineage>
        <taxon>Bacteria</taxon>
        <taxon>Bacillati</taxon>
        <taxon>Bacillota</taxon>
        <taxon>Tissierellia</taxon>
        <taxon>Tissierellales</taxon>
        <taxon>Peptoniphilaceae</taxon>
        <taxon>Anaerococcus</taxon>
    </lineage>
</organism>
<dbReference type="HAMAP" id="MF_01114">
    <property type="entry name" value="RecX"/>
    <property type="match status" value="1"/>
</dbReference>
<dbReference type="GO" id="GO:0005737">
    <property type="term" value="C:cytoplasm"/>
    <property type="evidence" value="ECO:0007669"/>
    <property type="project" value="UniProtKB-SubCell"/>
</dbReference>
<feature type="domain" description="RecX third three-helical" evidence="7">
    <location>
        <begin position="153"/>
        <end position="195"/>
    </location>
</feature>
<reference evidence="9 10" key="1">
    <citation type="submission" date="2017-12" db="EMBL/GenBank/DDBJ databases">
        <title>Phylogenetic diversity of female urinary microbiome.</title>
        <authorList>
            <person name="Thomas-White K."/>
            <person name="Wolfe A.J."/>
        </authorList>
    </citation>
    <scope>NUCLEOTIDE SEQUENCE [LARGE SCALE GENOMIC DNA]</scope>
    <source>
        <strain evidence="9 10">UMB0119</strain>
    </source>
</reference>
<dbReference type="Pfam" id="PF02631">
    <property type="entry name" value="RecX_HTH2"/>
    <property type="match status" value="1"/>
</dbReference>
<comment type="caution">
    <text evidence="9">The sequence shown here is derived from an EMBL/GenBank/DDBJ whole genome shotgun (WGS) entry which is preliminary data.</text>
</comment>
<dbReference type="Pfam" id="PF21981">
    <property type="entry name" value="RecX_HTH3"/>
    <property type="match status" value="1"/>
</dbReference>
<dbReference type="Pfam" id="PF21982">
    <property type="entry name" value="RecX_HTH1"/>
    <property type="match status" value="1"/>
</dbReference>
<dbReference type="AlphaFoldDB" id="A0A2I1M6N6"/>
<dbReference type="InterPro" id="IPR053925">
    <property type="entry name" value="RecX_HTH_3rd"/>
</dbReference>
<protein>
    <recommendedName>
        <fullName evidence="3 5">Regulatory protein RecX</fullName>
    </recommendedName>
</protein>
<evidence type="ECO:0000256" key="3">
    <source>
        <dbReference type="ARBA" id="ARBA00018111"/>
    </source>
</evidence>
<dbReference type="EMBL" id="PKGS01000005">
    <property type="protein sequence ID" value="PKZ15802.1"/>
    <property type="molecule type" value="Genomic_DNA"/>
</dbReference>
<evidence type="ECO:0000256" key="1">
    <source>
        <dbReference type="ARBA" id="ARBA00004496"/>
    </source>
</evidence>
<dbReference type="PANTHER" id="PTHR33602">
    <property type="entry name" value="REGULATORY PROTEIN RECX FAMILY PROTEIN"/>
    <property type="match status" value="1"/>
</dbReference>
<evidence type="ECO:0000259" key="8">
    <source>
        <dbReference type="Pfam" id="PF21982"/>
    </source>
</evidence>
<dbReference type="PANTHER" id="PTHR33602:SF1">
    <property type="entry name" value="REGULATORY PROTEIN RECX FAMILY PROTEIN"/>
    <property type="match status" value="1"/>
</dbReference>
<dbReference type="RefSeq" id="WP_101540620.1">
    <property type="nucleotide sequence ID" value="NZ_PKGS01000005.1"/>
</dbReference>
<comment type="function">
    <text evidence="5">Modulates RecA activity.</text>
</comment>
<keyword evidence="10" id="KW-1185">Reference proteome</keyword>
<dbReference type="InterPro" id="IPR053924">
    <property type="entry name" value="RecX_HTH_2nd"/>
</dbReference>
<evidence type="ECO:0000256" key="4">
    <source>
        <dbReference type="ARBA" id="ARBA00022490"/>
    </source>
</evidence>
<gene>
    <name evidence="5" type="primary">recX</name>
    <name evidence="9" type="ORF">CYJ34_07210</name>
</gene>
<keyword evidence="4 5" id="KW-0963">Cytoplasm</keyword>
<dbReference type="Gene3D" id="1.10.10.10">
    <property type="entry name" value="Winged helix-like DNA-binding domain superfamily/Winged helix DNA-binding domain"/>
    <property type="match status" value="3"/>
</dbReference>
<dbReference type="InterPro" id="IPR036388">
    <property type="entry name" value="WH-like_DNA-bd_sf"/>
</dbReference>
<evidence type="ECO:0000259" key="7">
    <source>
        <dbReference type="Pfam" id="PF21981"/>
    </source>
</evidence>
<sequence length="201" mass="23853">MIIEAIDYSDKYNLVILTISSEDFSISYDLYNDLHLNIDDKMDFDTYKKILENDEINRAKNLALRKISYAQKTSFEVEKILKDNDYSANTIEKTIEFLNEYRILNDELYVKSYVADKHNLSRWSKNKIFYSLKSKNINDELINKYLDQISNKEEYENAYYFALKKARNNFSMENKQKVYSYLAGKGFDFDIISIVVGDLFK</sequence>
<evidence type="ECO:0000313" key="9">
    <source>
        <dbReference type="EMBL" id="PKZ15802.1"/>
    </source>
</evidence>
<feature type="domain" description="RecX first three-helical" evidence="8">
    <location>
        <begin position="59"/>
        <end position="98"/>
    </location>
</feature>
<feature type="domain" description="RecX second three-helical" evidence="6">
    <location>
        <begin position="105"/>
        <end position="146"/>
    </location>
</feature>
<proteinExistence type="inferred from homology"/>
<dbReference type="InterPro" id="IPR003783">
    <property type="entry name" value="Regulatory_RecX"/>
</dbReference>
<evidence type="ECO:0000256" key="5">
    <source>
        <dbReference type="HAMAP-Rule" id="MF_01114"/>
    </source>
</evidence>
<evidence type="ECO:0000256" key="2">
    <source>
        <dbReference type="ARBA" id="ARBA00009695"/>
    </source>
</evidence>
<comment type="similarity">
    <text evidence="2 5">Belongs to the RecX family.</text>
</comment>
<comment type="subcellular location">
    <subcellularLocation>
        <location evidence="1 5">Cytoplasm</location>
    </subcellularLocation>
</comment>
<evidence type="ECO:0000259" key="6">
    <source>
        <dbReference type="Pfam" id="PF02631"/>
    </source>
</evidence>
<dbReference type="Proteomes" id="UP000234335">
    <property type="component" value="Unassembled WGS sequence"/>
</dbReference>